<accession>A0A4U0TKR1</accession>
<name>A0A4U0TKR1_9PEZI</name>
<dbReference type="AlphaFoldDB" id="A0A4U0TKR1"/>
<feature type="chain" id="PRO_5020840025" description="DUF7907 domain-containing protein" evidence="1">
    <location>
        <begin position="21"/>
        <end position="194"/>
    </location>
</feature>
<reference evidence="3 4" key="1">
    <citation type="submission" date="2017-03" db="EMBL/GenBank/DDBJ databases">
        <title>Genomes of endolithic fungi from Antarctica.</title>
        <authorList>
            <person name="Coleine C."/>
            <person name="Masonjones S."/>
            <person name="Stajich J.E."/>
        </authorList>
    </citation>
    <scope>NUCLEOTIDE SEQUENCE [LARGE SCALE GENOMIC DNA]</scope>
    <source>
        <strain evidence="3 4">CCFEE 6315</strain>
    </source>
</reference>
<dbReference type="InterPro" id="IPR057229">
    <property type="entry name" value="DUF7907"/>
</dbReference>
<evidence type="ECO:0000313" key="3">
    <source>
        <dbReference type="EMBL" id="TKA22493.1"/>
    </source>
</evidence>
<feature type="signal peptide" evidence="1">
    <location>
        <begin position="1"/>
        <end position="20"/>
    </location>
</feature>
<feature type="domain" description="DUF7907" evidence="2">
    <location>
        <begin position="26"/>
        <end position="193"/>
    </location>
</feature>
<gene>
    <name evidence="3" type="ORF">B0A50_07958</name>
</gene>
<dbReference type="OrthoDB" id="3515453at2759"/>
<keyword evidence="4" id="KW-1185">Reference proteome</keyword>
<sequence>MQYLAFGLASMLALATTGLAQNDVQSHPFQLVVHSHHHKHNGTALGACHEGAGIEGLCLGGGSTFHFNTSKNEEATNEFAGKTGVLTYSLVGGNFAESQPMRLVYNDASNVAVPLFEPSADYTAVAFDKHNRMNIQSYYDDTVVPVATGTKAYYRWYVCETDAGEEYTTLAWVMGEFPPQNPSCRRVQVIREFV</sequence>
<protein>
    <recommendedName>
        <fullName evidence="2">DUF7907 domain-containing protein</fullName>
    </recommendedName>
</protein>
<evidence type="ECO:0000259" key="2">
    <source>
        <dbReference type="Pfam" id="PF25484"/>
    </source>
</evidence>
<evidence type="ECO:0000313" key="4">
    <source>
        <dbReference type="Proteomes" id="UP000308549"/>
    </source>
</evidence>
<organism evidence="3 4">
    <name type="scientific">Salinomyces thailandicus</name>
    <dbReference type="NCBI Taxonomy" id="706561"/>
    <lineage>
        <taxon>Eukaryota</taxon>
        <taxon>Fungi</taxon>
        <taxon>Dikarya</taxon>
        <taxon>Ascomycota</taxon>
        <taxon>Pezizomycotina</taxon>
        <taxon>Dothideomycetes</taxon>
        <taxon>Dothideomycetidae</taxon>
        <taxon>Mycosphaerellales</taxon>
        <taxon>Teratosphaeriaceae</taxon>
        <taxon>Salinomyces</taxon>
    </lineage>
</organism>
<dbReference type="Proteomes" id="UP000308549">
    <property type="component" value="Unassembled WGS sequence"/>
</dbReference>
<evidence type="ECO:0000256" key="1">
    <source>
        <dbReference type="SAM" id="SignalP"/>
    </source>
</evidence>
<keyword evidence="1" id="KW-0732">Signal</keyword>
<dbReference type="Pfam" id="PF25484">
    <property type="entry name" value="DUF7907"/>
    <property type="match status" value="1"/>
</dbReference>
<comment type="caution">
    <text evidence="3">The sequence shown here is derived from an EMBL/GenBank/DDBJ whole genome shotgun (WGS) entry which is preliminary data.</text>
</comment>
<proteinExistence type="predicted"/>
<dbReference type="EMBL" id="NAJL01000073">
    <property type="protein sequence ID" value="TKA22493.1"/>
    <property type="molecule type" value="Genomic_DNA"/>
</dbReference>